<sequence>MAQQEMDTAFQKLSQRLIKEHWDFYPTAGSRIGRHKYDGRLPDLSPSQNKRREEELRRGISELRALGANGLDETGRLSYQIMELFLRRELFIFNDLKPLENNPMRYTGYLNVSGYIRRDYAPLEDRIRSATSAMNQASDFLEVLDQALSDRISSHVVDMSVESYSGMARFYRVDLANAATGVTDPEIVTEFNRARETAAVALDSFVKRLKGRGASGPDGFAIGAELYSGMLATGEGLDAPLSRIAAIGQASLDVNLARIKDLAQSIAPGRSVSEIVEEIGRNHPQAQQLIPETQSMLEDIRQSLIDFDVITVPSEDRCQVIETPTYMRYAFAAMDSAGALETRATESFYYVTPVEDDWTDKQAEEWLSNFNYDTLKIISVHEVYPGHFVHHLHNRYGRELPLVNRVATAYSFTEGWAHYTEQMILETGYGEGQPKLLLTQLLESLVRNCRYMCSLRMHTEGMTLNEATKFFMENAYMAELPARREALRGTFDPGYLNYTLGKLMILKLREDYQREQGGAYNLKEFHDRLLSFGGPALPLLRPILLMNPGESAL</sequence>
<protein>
    <recommendedName>
        <fullName evidence="2">DUF885 domain-containing protein</fullName>
    </recommendedName>
</protein>
<dbReference type="InterPro" id="IPR010281">
    <property type="entry name" value="DUF885"/>
</dbReference>
<dbReference type="EMBL" id="FAXA01000246">
    <property type="protein sequence ID" value="CUV04912.1"/>
    <property type="molecule type" value="Genomic_DNA"/>
</dbReference>
<dbReference type="PANTHER" id="PTHR33361:SF15">
    <property type="entry name" value="DUF885 FAMILY LIPOPROTEIN"/>
    <property type="match status" value="1"/>
</dbReference>
<reference evidence="1" key="1">
    <citation type="submission" date="2015-10" db="EMBL/GenBank/DDBJ databases">
        <authorList>
            <person name="Gilbert D.G."/>
        </authorList>
    </citation>
    <scope>NUCLEOTIDE SEQUENCE</scope>
</reference>
<dbReference type="AlphaFoldDB" id="A0A160VC48"/>
<dbReference type="PANTHER" id="PTHR33361">
    <property type="entry name" value="GLR0591 PROTEIN"/>
    <property type="match status" value="1"/>
</dbReference>
<gene>
    <name evidence="1" type="ORF">MGWOODY_Clf781</name>
</gene>
<proteinExistence type="predicted"/>
<accession>A0A160VC48</accession>
<organism evidence="1">
    <name type="scientific">hydrothermal vent metagenome</name>
    <dbReference type="NCBI Taxonomy" id="652676"/>
    <lineage>
        <taxon>unclassified sequences</taxon>
        <taxon>metagenomes</taxon>
        <taxon>ecological metagenomes</taxon>
    </lineage>
</organism>
<evidence type="ECO:0000313" key="1">
    <source>
        <dbReference type="EMBL" id="CUV04912.1"/>
    </source>
</evidence>
<name>A0A160VC48_9ZZZZ</name>
<evidence type="ECO:0008006" key="2">
    <source>
        <dbReference type="Google" id="ProtNLM"/>
    </source>
</evidence>
<dbReference type="Pfam" id="PF05960">
    <property type="entry name" value="DUF885"/>
    <property type="match status" value="1"/>
</dbReference>